<keyword evidence="5" id="KW-1133">Transmembrane helix</keyword>
<accession>A0A3F3HCQ4</accession>
<keyword evidence="3" id="KW-0732">Signal</keyword>
<reference evidence="7" key="1">
    <citation type="journal article" date="2015" name="BMC Genomics">
        <title>Comparative genomics of Fructobacillus spp. and Leuconostoc spp. reveals niche-specific evolution of Fructobacillus spp.</title>
        <authorList>
            <person name="Endo A."/>
            <person name="Tanizawa Y."/>
            <person name="Tanaka N."/>
            <person name="Maeno S."/>
            <person name="Kumar H."/>
            <person name="Shiwa Y."/>
            <person name="Okada S."/>
            <person name="Yoshikawa H."/>
            <person name="Dicks L."/>
            <person name="Nakagawa J."/>
            <person name="Arita M."/>
        </authorList>
    </citation>
    <scope>NUCLEOTIDE SEQUENCE [LARGE SCALE GENOMIC DNA]</scope>
    <source>
        <strain evidence="7">F214-1</strain>
    </source>
</reference>
<feature type="transmembrane region" description="Helical" evidence="5">
    <location>
        <begin position="54"/>
        <end position="72"/>
    </location>
</feature>
<protein>
    <recommendedName>
        <fullName evidence="6">Gram-positive cocci surface proteins LPxTG domain-containing protein</fullName>
    </recommendedName>
</protein>
<keyword evidence="1" id="KW-0134">Cell wall</keyword>
<dbReference type="RefSeq" id="WP_114679998.1">
    <property type="nucleotide sequence ID" value="NZ_DF968129.1"/>
</dbReference>
<evidence type="ECO:0000259" key="6">
    <source>
        <dbReference type="Pfam" id="PF00746"/>
    </source>
</evidence>
<evidence type="ECO:0000256" key="1">
    <source>
        <dbReference type="ARBA" id="ARBA00022512"/>
    </source>
</evidence>
<evidence type="ECO:0000256" key="5">
    <source>
        <dbReference type="SAM" id="Phobius"/>
    </source>
</evidence>
<dbReference type="NCBIfam" id="TIGR01167">
    <property type="entry name" value="LPXTG_anchor"/>
    <property type="match status" value="1"/>
</dbReference>
<dbReference type="Pfam" id="PF00746">
    <property type="entry name" value="Gram_pos_anchor"/>
    <property type="match status" value="1"/>
</dbReference>
<evidence type="ECO:0000313" key="7">
    <source>
        <dbReference type="EMBL" id="GAP05108.1"/>
    </source>
</evidence>
<dbReference type="AlphaFoldDB" id="A0A3F3HCQ4"/>
<sequence length="80" mass="8412">QATDAQGVENAQSAGVANVDVAHQTGLSVITRGEKIYKKHSVLPNTGIEAANKSVSSLIAITGIMISGFFLTKKSKKRNN</sequence>
<keyword evidence="5" id="KW-0812">Transmembrane</keyword>
<feature type="domain" description="Gram-positive cocci surface proteins LPxTG" evidence="6">
    <location>
        <begin position="38"/>
        <end position="80"/>
    </location>
</feature>
<keyword evidence="4" id="KW-0572">Peptidoglycan-anchor</keyword>
<keyword evidence="5" id="KW-0472">Membrane</keyword>
<feature type="non-terminal residue" evidence="7">
    <location>
        <position position="1"/>
    </location>
</feature>
<keyword evidence="2" id="KW-0964">Secreted</keyword>
<evidence type="ECO:0000256" key="4">
    <source>
        <dbReference type="ARBA" id="ARBA00023088"/>
    </source>
</evidence>
<name>A0A3F3HCQ4_9LACO</name>
<dbReference type="InterPro" id="IPR019931">
    <property type="entry name" value="LPXTG_anchor"/>
</dbReference>
<dbReference type="Proteomes" id="UP000064514">
    <property type="component" value="Unassembled WGS sequence"/>
</dbReference>
<proteinExistence type="predicted"/>
<evidence type="ECO:0000256" key="3">
    <source>
        <dbReference type="ARBA" id="ARBA00022729"/>
    </source>
</evidence>
<evidence type="ECO:0000256" key="2">
    <source>
        <dbReference type="ARBA" id="ARBA00022525"/>
    </source>
</evidence>
<dbReference type="EMBL" id="DF968129">
    <property type="protein sequence ID" value="GAP05108.1"/>
    <property type="molecule type" value="Genomic_DNA"/>
</dbReference>
<organism evidence="7">
    <name type="scientific">Fructobacillus tropaeoli</name>
    <dbReference type="NCBI Taxonomy" id="709323"/>
    <lineage>
        <taxon>Bacteria</taxon>
        <taxon>Bacillati</taxon>
        <taxon>Bacillota</taxon>
        <taxon>Bacilli</taxon>
        <taxon>Lactobacillales</taxon>
        <taxon>Lactobacillaceae</taxon>
        <taxon>Fructobacillus</taxon>
    </lineage>
</organism>
<gene>
    <name evidence="7" type="ORF">FTRO_0520010</name>
</gene>